<protein>
    <recommendedName>
        <fullName evidence="5">4-hydroxy-3-methylbut-2-enyl diphosphate reductase</fullName>
        <shortName evidence="5">HMBPP reductase</shortName>
        <ecNumber evidence="5">1.17.7.4</ecNumber>
    </recommendedName>
</protein>
<feature type="binding site" evidence="5">
    <location>
        <position position="44"/>
    </location>
    <ligand>
        <name>dimethylallyl diphosphate</name>
        <dbReference type="ChEBI" id="CHEBI:57623"/>
    </ligand>
</feature>
<feature type="binding site" evidence="5">
    <location>
        <position position="167"/>
    </location>
    <ligand>
        <name>(2E)-4-hydroxy-3-methylbut-2-enyl diphosphate</name>
        <dbReference type="ChEBI" id="CHEBI:128753"/>
    </ligand>
</feature>
<feature type="binding site" evidence="5">
    <location>
        <position position="99"/>
    </location>
    <ligand>
        <name>[4Fe-4S] cluster</name>
        <dbReference type="ChEBI" id="CHEBI:49883"/>
    </ligand>
</feature>
<feature type="binding site" evidence="5">
    <location>
        <position position="127"/>
    </location>
    <ligand>
        <name>isopentenyl diphosphate</name>
        <dbReference type="ChEBI" id="CHEBI:128769"/>
    </ligand>
</feature>
<feature type="binding site" evidence="5">
    <location>
        <position position="127"/>
    </location>
    <ligand>
        <name>dimethylallyl diphosphate</name>
        <dbReference type="ChEBI" id="CHEBI:57623"/>
    </ligand>
</feature>
<feature type="binding site" evidence="5">
    <location>
        <position position="127"/>
    </location>
    <ligand>
        <name>(2E)-4-hydroxy-3-methylbut-2-enyl diphosphate</name>
        <dbReference type="ChEBI" id="CHEBI:128753"/>
    </ligand>
</feature>
<evidence type="ECO:0000313" key="7">
    <source>
        <dbReference type="Proteomes" id="UP000199501"/>
    </source>
</evidence>
<dbReference type="GO" id="GO:0046872">
    <property type="term" value="F:metal ion binding"/>
    <property type="evidence" value="ECO:0007669"/>
    <property type="project" value="UniProtKB-KW"/>
</dbReference>
<dbReference type="Proteomes" id="UP000199501">
    <property type="component" value="Unassembled WGS sequence"/>
</dbReference>
<dbReference type="InterPro" id="IPR003451">
    <property type="entry name" value="LytB/IspH"/>
</dbReference>
<feature type="binding site" evidence="5">
    <location>
        <position position="227"/>
    </location>
    <ligand>
        <name>dimethylallyl diphosphate</name>
        <dbReference type="ChEBI" id="CHEBI:57623"/>
    </ligand>
</feature>
<feature type="binding site" evidence="5">
    <location>
        <position position="225"/>
    </location>
    <ligand>
        <name>(2E)-4-hydroxy-3-methylbut-2-enyl diphosphate</name>
        <dbReference type="ChEBI" id="CHEBI:128753"/>
    </ligand>
</feature>
<dbReference type="UniPathway" id="UPA00059">
    <property type="reaction ID" value="UER00105"/>
</dbReference>
<dbReference type="Gene3D" id="3.40.50.11270">
    <property type="match status" value="1"/>
</dbReference>
<dbReference type="GO" id="GO:0050992">
    <property type="term" value="P:dimethylallyl diphosphate biosynthetic process"/>
    <property type="evidence" value="ECO:0007669"/>
    <property type="project" value="UniProtKB-UniRule"/>
</dbReference>
<dbReference type="STRING" id="1271860.SAMN05216174_113101"/>
<feature type="binding site" evidence="5">
    <location>
        <position position="227"/>
    </location>
    <ligand>
        <name>(2E)-4-hydroxy-3-methylbut-2-enyl diphosphate</name>
        <dbReference type="ChEBI" id="CHEBI:128753"/>
    </ligand>
</feature>
<dbReference type="NCBIfam" id="TIGR00216">
    <property type="entry name" value="ispH_lytB"/>
    <property type="match status" value="1"/>
</dbReference>
<comment type="function">
    <text evidence="5">Catalyzes the conversion of 1-hydroxy-2-methyl-2-(E)-butenyl 4-diphosphate (HMBPP) into a mixture of isopentenyl diphosphate (IPP) and dimethylallyl diphosphate (DMAPP). Acts in the terminal step of the DOXP/MEP pathway for isoprenoid precursor biosynthesis.</text>
</comment>
<dbReference type="HAMAP" id="MF_00191">
    <property type="entry name" value="IspH"/>
    <property type="match status" value="1"/>
</dbReference>
<dbReference type="GO" id="GO:0016114">
    <property type="term" value="P:terpenoid biosynthetic process"/>
    <property type="evidence" value="ECO:0007669"/>
    <property type="project" value="UniProtKB-UniRule"/>
</dbReference>
<gene>
    <name evidence="5" type="primary">ispH</name>
    <name evidence="6" type="ORF">SAMN05216174_113101</name>
</gene>
<reference evidence="7" key="1">
    <citation type="submission" date="2016-10" db="EMBL/GenBank/DDBJ databases">
        <authorList>
            <person name="Varghese N."/>
            <person name="Submissions S."/>
        </authorList>
    </citation>
    <scope>NUCLEOTIDE SEQUENCE [LARGE SCALE GENOMIC DNA]</scope>
    <source>
        <strain evidence="7">IBRC-M 10403</strain>
    </source>
</reference>
<feature type="binding site" evidence="5">
    <location>
        <position position="77"/>
    </location>
    <ligand>
        <name>isopentenyl diphosphate</name>
        <dbReference type="ChEBI" id="CHEBI:128769"/>
    </ligand>
</feature>
<feature type="binding site" evidence="5">
    <location>
        <position position="44"/>
    </location>
    <ligand>
        <name>isopentenyl diphosphate</name>
        <dbReference type="ChEBI" id="CHEBI:128769"/>
    </ligand>
</feature>
<feature type="binding site" evidence="5">
    <location>
        <position position="270"/>
    </location>
    <ligand>
        <name>(2E)-4-hydroxy-3-methylbut-2-enyl diphosphate</name>
        <dbReference type="ChEBI" id="CHEBI:128753"/>
    </ligand>
</feature>
<evidence type="ECO:0000256" key="1">
    <source>
        <dbReference type="ARBA" id="ARBA00022485"/>
    </source>
</evidence>
<dbReference type="RefSeq" id="WP_091454960.1">
    <property type="nucleotide sequence ID" value="NZ_FMZZ01000013.1"/>
</dbReference>
<dbReference type="UniPathway" id="UPA00056">
    <property type="reaction ID" value="UER00097"/>
</dbReference>
<dbReference type="EC" id="1.17.7.4" evidence="5"/>
<evidence type="ECO:0000256" key="5">
    <source>
        <dbReference type="HAMAP-Rule" id="MF_00191"/>
    </source>
</evidence>
<dbReference type="Gene3D" id="3.40.1010.20">
    <property type="entry name" value="4-hydroxy-3-methylbut-2-enyl diphosphate reductase, catalytic domain"/>
    <property type="match status" value="2"/>
</dbReference>
<comment type="similarity">
    <text evidence="5">Belongs to the IspH family.</text>
</comment>
<comment type="pathway">
    <text evidence="5">Isoprenoid biosynthesis; dimethylallyl diphosphate biosynthesis; dimethylallyl diphosphate from (2E)-4-hydroxy-3-methylbutenyl diphosphate: step 1/1.</text>
</comment>
<keyword evidence="2 5" id="KW-0479">Metal-binding</keyword>
<comment type="catalytic activity">
    <reaction evidence="5">
        <text>dimethylallyl diphosphate + 2 oxidized [2Fe-2S]-[ferredoxin] + H2O = (2E)-4-hydroxy-3-methylbut-2-enyl diphosphate + 2 reduced [2Fe-2S]-[ferredoxin] + 2 H(+)</text>
        <dbReference type="Rhea" id="RHEA:24825"/>
        <dbReference type="Rhea" id="RHEA-COMP:10000"/>
        <dbReference type="Rhea" id="RHEA-COMP:10001"/>
        <dbReference type="ChEBI" id="CHEBI:15377"/>
        <dbReference type="ChEBI" id="CHEBI:15378"/>
        <dbReference type="ChEBI" id="CHEBI:33737"/>
        <dbReference type="ChEBI" id="CHEBI:33738"/>
        <dbReference type="ChEBI" id="CHEBI:57623"/>
        <dbReference type="ChEBI" id="CHEBI:128753"/>
        <dbReference type="EC" id="1.17.7.4"/>
    </reaction>
</comment>
<evidence type="ECO:0000256" key="4">
    <source>
        <dbReference type="ARBA" id="ARBA00023014"/>
    </source>
</evidence>
<evidence type="ECO:0000256" key="2">
    <source>
        <dbReference type="ARBA" id="ARBA00022723"/>
    </source>
</evidence>
<evidence type="ECO:0000313" key="6">
    <source>
        <dbReference type="EMBL" id="SDD57186.1"/>
    </source>
</evidence>
<organism evidence="6 7">
    <name type="scientific">Actinokineospora iranica</name>
    <dbReference type="NCBI Taxonomy" id="1271860"/>
    <lineage>
        <taxon>Bacteria</taxon>
        <taxon>Bacillati</taxon>
        <taxon>Actinomycetota</taxon>
        <taxon>Actinomycetes</taxon>
        <taxon>Pseudonocardiales</taxon>
        <taxon>Pseudonocardiaceae</taxon>
        <taxon>Actinokineospora</taxon>
    </lineage>
</organism>
<comment type="catalytic activity">
    <reaction evidence="5">
        <text>isopentenyl diphosphate + 2 oxidized [2Fe-2S]-[ferredoxin] + H2O = (2E)-4-hydroxy-3-methylbut-2-enyl diphosphate + 2 reduced [2Fe-2S]-[ferredoxin] + 2 H(+)</text>
        <dbReference type="Rhea" id="RHEA:24488"/>
        <dbReference type="Rhea" id="RHEA-COMP:10000"/>
        <dbReference type="Rhea" id="RHEA-COMP:10001"/>
        <dbReference type="ChEBI" id="CHEBI:15377"/>
        <dbReference type="ChEBI" id="CHEBI:15378"/>
        <dbReference type="ChEBI" id="CHEBI:33737"/>
        <dbReference type="ChEBI" id="CHEBI:33738"/>
        <dbReference type="ChEBI" id="CHEBI:128753"/>
        <dbReference type="ChEBI" id="CHEBI:128769"/>
        <dbReference type="EC" id="1.17.7.4"/>
    </reaction>
</comment>
<keyword evidence="4 5" id="KW-0411">Iron-sulfur</keyword>
<dbReference type="CDD" id="cd13944">
    <property type="entry name" value="lytB_ispH"/>
    <property type="match status" value="1"/>
</dbReference>
<accession>A0A1G6VWJ5</accession>
<name>A0A1G6VWJ5_9PSEU</name>
<feature type="binding site" evidence="5">
    <location>
        <position position="197"/>
    </location>
    <ligand>
        <name>[4Fe-4S] cluster</name>
        <dbReference type="ChEBI" id="CHEBI:49883"/>
    </ligand>
</feature>
<feature type="binding site" evidence="5">
    <location>
        <position position="15"/>
    </location>
    <ligand>
        <name>[4Fe-4S] cluster</name>
        <dbReference type="ChEBI" id="CHEBI:49883"/>
    </ligand>
</feature>
<keyword evidence="3 5" id="KW-0408">Iron</keyword>
<feature type="binding site" evidence="5">
    <location>
        <position position="270"/>
    </location>
    <ligand>
        <name>dimethylallyl diphosphate</name>
        <dbReference type="ChEBI" id="CHEBI:57623"/>
    </ligand>
</feature>
<feature type="binding site" evidence="5">
    <location>
        <position position="225"/>
    </location>
    <ligand>
        <name>isopentenyl diphosphate</name>
        <dbReference type="ChEBI" id="CHEBI:128769"/>
    </ligand>
</feature>
<feature type="binding site" evidence="5">
    <location>
        <position position="77"/>
    </location>
    <ligand>
        <name>dimethylallyl diphosphate</name>
        <dbReference type="ChEBI" id="CHEBI:57623"/>
    </ligand>
</feature>
<dbReference type="NCBIfam" id="NF002190">
    <property type="entry name" value="PRK01045.1-4"/>
    <property type="match status" value="1"/>
</dbReference>
<dbReference type="PANTHER" id="PTHR30426">
    <property type="entry name" value="4-HYDROXY-3-METHYLBUT-2-ENYL DIPHOSPHATE REDUCTASE"/>
    <property type="match status" value="1"/>
</dbReference>
<keyword evidence="7" id="KW-1185">Reference proteome</keyword>
<feature type="binding site" evidence="5">
    <location>
        <position position="225"/>
    </location>
    <ligand>
        <name>dimethylallyl diphosphate</name>
        <dbReference type="ChEBI" id="CHEBI:57623"/>
    </ligand>
</feature>
<dbReference type="AlphaFoldDB" id="A0A1G6VWJ5"/>
<comment type="pathway">
    <text evidence="5">Isoprenoid biosynthesis; isopentenyl diphosphate biosynthesis via DXP pathway; isopentenyl diphosphate from 1-deoxy-D-xylulose 5-phosphate: step 6/6.</text>
</comment>
<dbReference type="GO" id="GO:0051539">
    <property type="term" value="F:4 iron, 4 sulfur cluster binding"/>
    <property type="evidence" value="ECO:0007669"/>
    <property type="project" value="UniProtKB-UniRule"/>
</dbReference>
<keyword evidence="5" id="KW-0414">Isoprene biosynthesis</keyword>
<dbReference type="PANTHER" id="PTHR30426:SF0">
    <property type="entry name" value="4-HYDROXY-3-METHYLBUT-2-ENYL DIPHOSPHATE REDUCTASE"/>
    <property type="match status" value="1"/>
</dbReference>
<dbReference type="EMBL" id="FMZZ01000013">
    <property type="protein sequence ID" value="SDD57186.1"/>
    <property type="molecule type" value="Genomic_DNA"/>
</dbReference>
<dbReference type="NCBIfam" id="NF002189">
    <property type="entry name" value="PRK01045.1-3"/>
    <property type="match status" value="1"/>
</dbReference>
<proteinExistence type="inferred from homology"/>
<sequence>MKPKRVLLAAPRSFCAGVVRAIDTVEQILATASNPIYVRHEIIHNRQVVSELERKGAVFVDEVDQVPEGATVVFSAHGVAQEVYTEAAQRGLPVVDATCPLVTKVHREAVRYAESGYTILLVGHDGHEEIRGTLGWASGSAILVSSVDEAAVTEVPDTEKLVWLSQTTLAVSEVMDIVTVLRSRFPMLEDPPSDDICFATQNRQNAVKEIANQCDLLLVVGSANSSNTVRLVEVGLSFGISRAYRVDHAEEIRTEWIDNVRTIGLTAGASAPESAVAEVLRHLKNNGFSAVEEITVAAEPKKFALPHSLRKQH</sequence>
<feature type="binding site" evidence="5">
    <location>
        <position position="226"/>
    </location>
    <ligand>
        <name>(2E)-4-hydroxy-3-methylbut-2-enyl diphosphate</name>
        <dbReference type="ChEBI" id="CHEBI:128753"/>
    </ligand>
</feature>
<dbReference type="GO" id="GO:0019288">
    <property type="term" value="P:isopentenyl diphosphate biosynthetic process, methylerythritol 4-phosphate pathway"/>
    <property type="evidence" value="ECO:0007669"/>
    <property type="project" value="UniProtKB-UniRule"/>
</dbReference>
<feature type="binding site" evidence="5">
    <location>
        <position position="270"/>
    </location>
    <ligand>
        <name>isopentenyl diphosphate</name>
        <dbReference type="ChEBI" id="CHEBI:128769"/>
    </ligand>
</feature>
<feature type="binding site" evidence="5">
    <location>
        <position position="226"/>
    </location>
    <ligand>
        <name>isopentenyl diphosphate</name>
        <dbReference type="ChEBI" id="CHEBI:128769"/>
    </ligand>
</feature>
<feature type="binding site" evidence="5">
    <location>
        <position position="226"/>
    </location>
    <ligand>
        <name>dimethylallyl diphosphate</name>
        <dbReference type="ChEBI" id="CHEBI:57623"/>
    </ligand>
</feature>
<dbReference type="GO" id="GO:0051745">
    <property type="term" value="F:4-hydroxy-3-methylbut-2-enyl diphosphate reductase activity"/>
    <property type="evidence" value="ECO:0007669"/>
    <property type="project" value="UniProtKB-UniRule"/>
</dbReference>
<feature type="binding site" evidence="5">
    <location>
        <position position="77"/>
    </location>
    <ligand>
        <name>(2E)-4-hydroxy-3-methylbut-2-enyl diphosphate</name>
        <dbReference type="ChEBI" id="CHEBI:128753"/>
    </ligand>
</feature>
<keyword evidence="1 5" id="KW-0004">4Fe-4S</keyword>
<keyword evidence="5" id="KW-0560">Oxidoreductase</keyword>
<comment type="cofactor">
    <cofactor evidence="5">
        <name>[4Fe-4S] cluster</name>
        <dbReference type="ChEBI" id="CHEBI:49883"/>
    </cofactor>
    <text evidence="5">Binds 1 [4Fe-4S] cluster per subunit.</text>
</comment>
<dbReference type="OrthoDB" id="9804068at2"/>
<dbReference type="Pfam" id="PF02401">
    <property type="entry name" value="LYTB"/>
    <property type="match status" value="1"/>
</dbReference>
<feature type="binding site" evidence="5">
    <location>
        <position position="227"/>
    </location>
    <ligand>
        <name>isopentenyl diphosphate</name>
        <dbReference type="ChEBI" id="CHEBI:128769"/>
    </ligand>
</feature>
<evidence type="ECO:0000256" key="3">
    <source>
        <dbReference type="ARBA" id="ARBA00023004"/>
    </source>
</evidence>
<feature type="active site" description="Proton donor" evidence="5">
    <location>
        <position position="129"/>
    </location>
</feature>
<feature type="binding site" evidence="5">
    <location>
        <position position="44"/>
    </location>
    <ligand>
        <name>(2E)-4-hydroxy-3-methylbut-2-enyl diphosphate</name>
        <dbReference type="ChEBI" id="CHEBI:128753"/>
    </ligand>
</feature>